<comment type="caution">
    <text evidence="2">The sequence shown here is derived from an EMBL/GenBank/DDBJ whole genome shotgun (WGS) entry which is preliminary data.</text>
</comment>
<evidence type="ECO:0000313" key="2">
    <source>
        <dbReference type="EMBL" id="MDK6029370.1"/>
    </source>
</evidence>
<proteinExistence type="predicted"/>
<accession>A0ABD4Z8Z1</accession>
<name>A0ABD4Z8Z1_9CREN</name>
<dbReference type="InterPro" id="IPR046348">
    <property type="entry name" value="SIS_dom_sf"/>
</dbReference>
<feature type="domain" description="SIS" evidence="1">
    <location>
        <begin position="35"/>
        <end position="213"/>
    </location>
</feature>
<dbReference type="InterPro" id="IPR035472">
    <property type="entry name" value="RpiR-like_SIS"/>
</dbReference>
<dbReference type="Pfam" id="PF13580">
    <property type="entry name" value="SIS_2"/>
    <property type="match status" value="1"/>
</dbReference>
<evidence type="ECO:0000313" key="3">
    <source>
        <dbReference type="Proteomes" id="UP001529235"/>
    </source>
</evidence>
<dbReference type="RefSeq" id="WP_285274356.1">
    <property type="nucleotide sequence ID" value="NZ_JASNVW010000007.1"/>
</dbReference>
<dbReference type="PANTHER" id="PTHR30390">
    <property type="entry name" value="SEDOHEPTULOSE 7-PHOSPHATE ISOMERASE / DNAA INITIATOR-ASSOCIATING FACTOR FOR REPLICATION INITIATION"/>
    <property type="match status" value="1"/>
</dbReference>
<dbReference type="AlphaFoldDB" id="A0ABD4Z8Z1"/>
<dbReference type="EMBL" id="JASNVW010000007">
    <property type="protein sequence ID" value="MDK6029370.1"/>
    <property type="molecule type" value="Genomic_DNA"/>
</dbReference>
<dbReference type="CDD" id="cd05013">
    <property type="entry name" value="SIS_RpiR"/>
    <property type="match status" value="1"/>
</dbReference>
<dbReference type="Proteomes" id="UP001529235">
    <property type="component" value="Unassembled WGS sequence"/>
</dbReference>
<protein>
    <submittedName>
        <fullName evidence="2">SIS domain-containing protein</fullName>
    </submittedName>
</protein>
<dbReference type="PROSITE" id="PS51464">
    <property type="entry name" value="SIS"/>
    <property type="match status" value="1"/>
</dbReference>
<dbReference type="NCBIfam" id="NF002805">
    <property type="entry name" value="PRK02947.1"/>
    <property type="match status" value="1"/>
</dbReference>
<evidence type="ECO:0000259" key="1">
    <source>
        <dbReference type="PROSITE" id="PS51464"/>
    </source>
</evidence>
<dbReference type="Gene3D" id="3.40.50.10490">
    <property type="entry name" value="Glucose-6-phosphate isomerase like protein, domain 1"/>
    <property type="match status" value="1"/>
</dbReference>
<keyword evidence="3" id="KW-1185">Reference proteome</keyword>
<dbReference type="PANTHER" id="PTHR30390:SF7">
    <property type="entry name" value="PHOSPHOHEPTOSE ISOMERASE"/>
    <property type="match status" value="1"/>
</dbReference>
<organism evidence="2 3">
    <name type="scientific">Ignisphaera cupida</name>
    <dbReference type="NCBI Taxonomy" id="3050454"/>
    <lineage>
        <taxon>Archaea</taxon>
        <taxon>Thermoproteota</taxon>
        <taxon>Thermoprotei</taxon>
        <taxon>Desulfurococcales</taxon>
        <taxon>Desulfurococcaceae</taxon>
        <taxon>Ignisphaera</taxon>
    </lineage>
</organism>
<dbReference type="InterPro" id="IPR050099">
    <property type="entry name" value="SIS_GmhA/DiaA_subfam"/>
</dbReference>
<dbReference type="SUPFAM" id="SSF53697">
    <property type="entry name" value="SIS domain"/>
    <property type="match status" value="1"/>
</dbReference>
<dbReference type="InterPro" id="IPR001347">
    <property type="entry name" value="SIS_dom"/>
</dbReference>
<reference evidence="2 3" key="1">
    <citation type="submission" date="2023-05" db="EMBL/GenBank/DDBJ databases">
        <title>A new hyperthermophilic archaea 'Ignisphaera cupida' sp. nov. and description of the family 'Ignisphaeraceae' fam. nov.</title>
        <authorList>
            <person name="Podosokorskaya O.A."/>
            <person name="Elcheninov A.G."/>
            <person name="Klukina A."/>
            <person name="Merkel A.Y."/>
        </authorList>
    </citation>
    <scope>NUCLEOTIDE SEQUENCE [LARGE SCALE GENOMIC DNA]</scope>
    <source>
        <strain evidence="2 3">4213-co</strain>
    </source>
</reference>
<gene>
    <name evidence="2" type="ORF">QPL79_08345</name>
</gene>
<sequence>MSSKSYNVFRDIVVKLIDRIVAEERNRIEEASELIVEALSKEGFVYVFGTGHSMITALEMFYRAGGLVRIYPILDPSLLMLNGALKSTMLERLPGYGEAILNSIPIKENSVIIIVSSSGKNAVPVEVAIKSREKGLKTICITSLEYSMRLSPSNPYGKRLFEVCDVSIDNKVPEGDAAYEVKGFAQKIAPVSTILNSFIVQLLVIRVVEKMIERGLDVEVWMSSNIPGGIEKNKEYLDRYIQIVKPL</sequence>